<reference evidence="2" key="1">
    <citation type="submission" date="2016-11" db="EMBL/GenBank/DDBJ databases">
        <authorList>
            <person name="Varghese N."/>
            <person name="Submissions S."/>
        </authorList>
    </citation>
    <scope>NUCLEOTIDE SEQUENCE [LARGE SCALE GENOMIC DNA]</scope>
    <source>
        <strain evidence="2">GAS401</strain>
    </source>
</reference>
<sequence>MTLQFPNHSRSYDRTRRAVRFWGYDTSIEYSFFVTVDALERVEPHLTRDEEGFLGAFDAHRDLIFQTAAKVHSRDRKSRYDLVGADFG</sequence>
<evidence type="ECO:0000313" key="2">
    <source>
        <dbReference type="Proteomes" id="UP000184096"/>
    </source>
</evidence>
<name>A0A1M7UJ62_9BRAD</name>
<dbReference type="Proteomes" id="UP000184096">
    <property type="component" value="Chromosome I"/>
</dbReference>
<dbReference type="InterPro" id="IPR036692">
    <property type="entry name" value="Shew3726-like_sf"/>
</dbReference>
<accession>A0A1M7UJ62</accession>
<dbReference type="RefSeq" id="WP_072822459.1">
    <property type="nucleotide sequence ID" value="NZ_LT670849.1"/>
</dbReference>
<dbReference type="InterPro" id="IPR009962">
    <property type="entry name" value="DUF1488"/>
</dbReference>
<gene>
    <name evidence="1" type="ORF">SAMN05444170_5361</name>
</gene>
<dbReference type="EMBL" id="LT670849">
    <property type="protein sequence ID" value="SHN82988.1"/>
    <property type="molecule type" value="Genomic_DNA"/>
</dbReference>
<dbReference type="Pfam" id="PF07369">
    <property type="entry name" value="DUF1488"/>
    <property type="match status" value="1"/>
</dbReference>
<keyword evidence="2" id="KW-1185">Reference proteome</keyword>
<dbReference type="AlphaFoldDB" id="A0A1M7UJ62"/>
<evidence type="ECO:0000313" key="1">
    <source>
        <dbReference type="EMBL" id="SHN82988.1"/>
    </source>
</evidence>
<protein>
    <recommendedName>
        <fullName evidence="3">DUF1488 domain-containing protein</fullName>
    </recommendedName>
</protein>
<dbReference type="OrthoDB" id="7360668at2"/>
<proteinExistence type="predicted"/>
<evidence type="ECO:0008006" key="3">
    <source>
        <dbReference type="Google" id="ProtNLM"/>
    </source>
</evidence>
<dbReference type="SUPFAM" id="SSF160272">
    <property type="entry name" value="Shew3726-like"/>
    <property type="match status" value="1"/>
</dbReference>
<organism evidence="1 2">
    <name type="scientific">Bradyrhizobium erythrophlei</name>
    <dbReference type="NCBI Taxonomy" id="1437360"/>
    <lineage>
        <taxon>Bacteria</taxon>
        <taxon>Pseudomonadati</taxon>
        <taxon>Pseudomonadota</taxon>
        <taxon>Alphaproteobacteria</taxon>
        <taxon>Hyphomicrobiales</taxon>
        <taxon>Nitrobacteraceae</taxon>
        <taxon>Bradyrhizobium</taxon>
    </lineage>
</organism>